<evidence type="ECO:0000313" key="3">
    <source>
        <dbReference type="EMBL" id="GMI22252.1"/>
    </source>
</evidence>
<gene>
    <name evidence="3" type="ORF">TeGR_g8573</name>
</gene>
<feature type="compositionally biased region" description="Low complexity" evidence="1">
    <location>
        <begin position="10"/>
        <end position="35"/>
    </location>
</feature>
<dbReference type="InterPro" id="IPR036249">
    <property type="entry name" value="Thioredoxin-like_sf"/>
</dbReference>
<evidence type="ECO:0000313" key="4">
    <source>
        <dbReference type="Proteomes" id="UP001165060"/>
    </source>
</evidence>
<dbReference type="Pfam" id="PF13905">
    <property type="entry name" value="Thioredoxin_8"/>
    <property type="match status" value="1"/>
</dbReference>
<comment type="caution">
    <text evidence="3">The sequence shown here is derived from an EMBL/GenBank/DDBJ whole genome shotgun (WGS) entry which is preliminary data.</text>
</comment>
<dbReference type="EMBL" id="BRYB01003887">
    <property type="protein sequence ID" value="GMI22252.1"/>
    <property type="molecule type" value="Genomic_DNA"/>
</dbReference>
<sequence length="225" mass="23745">MSSFAPPPAAASTHTGSSASAAPPAADPAASASGSCAVASPRLPLAVEAASPYQPSQKGVLSVLCRDPLSVPSSLSPSEHDIQHVPGADPGEYMQSKRFILLYFSAAWCPPCRTFSPALSGFAYEHRDKLGVIFLSHDTSPDEAAKFSTGKFFAVPPFRTQGSQVLNQLLGVAMLPTLVVFDRESGKVLTNWGRAAVQYNGDRCVEDWEKGKSGVSWLKATCSIS</sequence>
<dbReference type="PROSITE" id="PS00194">
    <property type="entry name" value="THIOREDOXIN_1"/>
    <property type="match status" value="1"/>
</dbReference>
<feature type="region of interest" description="Disordered" evidence="1">
    <location>
        <begin position="1"/>
        <end position="35"/>
    </location>
</feature>
<name>A0ABQ6M9M4_9STRA</name>
<accession>A0ABQ6M9M4</accession>
<feature type="domain" description="Thioredoxin" evidence="2">
    <location>
        <begin position="43"/>
        <end position="220"/>
    </location>
</feature>
<dbReference type="EMBL" id="BRYB01003887">
    <property type="protein sequence ID" value="GMI22254.1"/>
    <property type="molecule type" value="Genomic_DNA"/>
</dbReference>
<dbReference type="InterPro" id="IPR013766">
    <property type="entry name" value="Thioredoxin_domain"/>
</dbReference>
<dbReference type="PANTHER" id="PTHR46472">
    <property type="entry name" value="NUCLEOREDOXIN"/>
    <property type="match status" value="1"/>
</dbReference>
<organism evidence="3 4">
    <name type="scientific">Tetraparma gracilis</name>
    <dbReference type="NCBI Taxonomy" id="2962635"/>
    <lineage>
        <taxon>Eukaryota</taxon>
        <taxon>Sar</taxon>
        <taxon>Stramenopiles</taxon>
        <taxon>Ochrophyta</taxon>
        <taxon>Bolidophyceae</taxon>
        <taxon>Parmales</taxon>
        <taxon>Triparmaceae</taxon>
        <taxon>Tetraparma</taxon>
    </lineage>
</organism>
<reference evidence="3" key="1">
    <citation type="submission" date="2022-07" db="EMBL/GenBank/DDBJ databases">
        <authorList>
            <person name="Ban H."/>
            <person name="Kuwata A."/>
            <person name="Ogata H."/>
        </authorList>
    </citation>
    <scope>NUCLEOTIDE SEQUENCE</scope>
</reference>
<keyword evidence="4" id="KW-1185">Reference proteome</keyword>
<dbReference type="InterPro" id="IPR012336">
    <property type="entry name" value="Thioredoxin-like_fold"/>
</dbReference>
<dbReference type="Proteomes" id="UP001165060">
    <property type="component" value="Unassembled WGS sequence"/>
</dbReference>
<dbReference type="SUPFAM" id="SSF52833">
    <property type="entry name" value="Thioredoxin-like"/>
    <property type="match status" value="1"/>
</dbReference>
<dbReference type="PANTHER" id="PTHR46472:SF1">
    <property type="entry name" value="NUCLEOREDOXIN"/>
    <property type="match status" value="1"/>
</dbReference>
<protein>
    <recommendedName>
        <fullName evidence="2">Thioredoxin domain-containing protein</fullName>
    </recommendedName>
</protein>
<dbReference type="InterPro" id="IPR017937">
    <property type="entry name" value="Thioredoxin_CS"/>
</dbReference>
<dbReference type="PROSITE" id="PS51352">
    <property type="entry name" value="THIOREDOXIN_2"/>
    <property type="match status" value="1"/>
</dbReference>
<dbReference type="Gene3D" id="3.40.30.10">
    <property type="entry name" value="Glutaredoxin"/>
    <property type="match status" value="1"/>
</dbReference>
<reference evidence="3 4" key="2">
    <citation type="journal article" date="2023" name="Commun. Biol.">
        <title>Genome analysis of Parmales, the sister group of diatoms, reveals the evolutionary specialization of diatoms from phago-mixotrophs to photoautotrophs.</title>
        <authorList>
            <person name="Ban H."/>
            <person name="Sato S."/>
            <person name="Yoshikawa S."/>
            <person name="Yamada K."/>
            <person name="Nakamura Y."/>
            <person name="Ichinomiya M."/>
            <person name="Sato N."/>
            <person name="Blanc-Mathieu R."/>
            <person name="Endo H."/>
            <person name="Kuwata A."/>
            <person name="Ogata H."/>
        </authorList>
    </citation>
    <scope>NUCLEOTIDE SEQUENCE [LARGE SCALE GENOMIC DNA]</scope>
</reference>
<evidence type="ECO:0000259" key="2">
    <source>
        <dbReference type="PROSITE" id="PS51352"/>
    </source>
</evidence>
<proteinExistence type="predicted"/>
<evidence type="ECO:0000256" key="1">
    <source>
        <dbReference type="SAM" id="MobiDB-lite"/>
    </source>
</evidence>